<proteinExistence type="predicted"/>
<evidence type="ECO:0000259" key="2">
    <source>
        <dbReference type="Pfam" id="PF04069"/>
    </source>
</evidence>
<name>A0A1M5L1L7_9BACI</name>
<dbReference type="RefSeq" id="WP_072891538.1">
    <property type="nucleotide sequence ID" value="NZ_FQVW01000043.1"/>
</dbReference>
<dbReference type="Gene3D" id="3.40.190.100">
    <property type="entry name" value="Glycine betaine-binding periplasmic protein, domain 2"/>
    <property type="match status" value="1"/>
</dbReference>
<keyword evidence="4" id="KW-1185">Reference proteome</keyword>
<evidence type="ECO:0000313" key="3">
    <source>
        <dbReference type="EMBL" id="SHG59012.1"/>
    </source>
</evidence>
<dbReference type="AlphaFoldDB" id="A0A1M5L1L7"/>
<dbReference type="InterPro" id="IPR007210">
    <property type="entry name" value="ABC_Gly_betaine_transp_sub-bd"/>
</dbReference>
<evidence type="ECO:0000313" key="4">
    <source>
        <dbReference type="Proteomes" id="UP000183988"/>
    </source>
</evidence>
<evidence type="ECO:0000256" key="1">
    <source>
        <dbReference type="SAM" id="SignalP"/>
    </source>
</evidence>
<dbReference type="STRING" id="930117.SAMN05216225_104322"/>
<dbReference type="SUPFAM" id="SSF53850">
    <property type="entry name" value="Periplasmic binding protein-like II"/>
    <property type="match status" value="1"/>
</dbReference>
<dbReference type="EMBL" id="FQVW01000043">
    <property type="protein sequence ID" value="SHG59012.1"/>
    <property type="molecule type" value="Genomic_DNA"/>
</dbReference>
<protein>
    <submittedName>
        <fullName evidence="3">Glycine betaine/proline transport system substrate-binding protein</fullName>
    </submittedName>
</protein>
<dbReference type="GO" id="GO:0022857">
    <property type="term" value="F:transmembrane transporter activity"/>
    <property type="evidence" value="ECO:0007669"/>
    <property type="project" value="InterPro"/>
</dbReference>
<reference evidence="3 4" key="1">
    <citation type="submission" date="2016-11" db="EMBL/GenBank/DDBJ databases">
        <authorList>
            <person name="Jaros S."/>
            <person name="Januszkiewicz K."/>
            <person name="Wedrychowicz H."/>
        </authorList>
    </citation>
    <scope>NUCLEOTIDE SEQUENCE [LARGE SCALE GENOMIC DNA]</scope>
    <source>
        <strain evidence="3 4">IBRC-M 10683</strain>
    </source>
</reference>
<dbReference type="OrthoDB" id="9787902at2"/>
<sequence>MKKIKALLILLIMSALLVACGGNDEGDNNEEDAQGNDAEDKGVITIGNAPYDYETPPVEITKLIAEEQGYEVEVLEGDIGFMFLSMQQGDVDIWPGLWPNIHETYYEKFAGDFQEGSTIFDGAPTGWVAPTYMGIESIDELVGNEDIVDGKLIGFEPGSGMMLTSEEVVEAHGLDLEIVSGTMSSMLTEVEYAISQQEPILFLGWRPHTMFRKYDIVALEDSKGYWGDDSFVWGVNNDFESKAPEIYNFVNNFEMSIDEVEEYLYQNQDEGQDATELAKQWIEDNRSDIDAWLE</sequence>
<accession>A0A1M5L1L7</accession>
<dbReference type="PROSITE" id="PS51257">
    <property type="entry name" value="PROKAR_LIPOPROTEIN"/>
    <property type="match status" value="1"/>
</dbReference>
<organism evidence="3 4">
    <name type="scientific">Ornithinibacillus halophilus</name>
    <dbReference type="NCBI Taxonomy" id="930117"/>
    <lineage>
        <taxon>Bacteria</taxon>
        <taxon>Bacillati</taxon>
        <taxon>Bacillota</taxon>
        <taxon>Bacilli</taxon>
        <taxon>Bacillales</taxon>
        <taxon>Bacillaceae</taxon>
        <taxon>Ornithinibacillus</taxon>
    </lineage>
</organism>
<gene>
    <name evidence="3" type="ORF">SAMN05216225_104322</name>
</gene>
<feature type="domain" description="ABC-type glycine betaine transport system substrate-binding" evidence="2">
    <location>
        <begin position="44"/>
        <end position="283"/>
    </location>
</feature>
<dbReference type="Pfam" id="PF04069">
    <property type="entry name" value="OpuAC"/>
    <property type="match status" value="1"/>
</dbReference>
<dbReference type="Gene3D" id="3.40.190.10">
    <property type="entry name" value="Periplasmic binding protein-like II"/>
    <property type="match status" value="1"/>
</dbReference>
<feature type="signal peptide" evidence="1">
    <location>
        <begin position="1"/>
        <end position="21"/>
    </location>
</feature>
<keyword evidence="1" id="KW-0732">Signal</keyword>
<dbReference type="Proteomes" id="UP000183988">
    <property type="component" value="Unassembled WGS sequence"/>
</dbReference>
<dbReference type="GO" id="GO:0043190">
    <property type="term" value="C:ATP-binding cassette (ABC) transporter complex"/>
    <property type="evidence" value="ECO:0007669"/>
    <property type="project" value="InterPro"/>
</dbReference>
<feature type="chain" id="PRO_5039606382" evidence="1">
    <location>
        <begin position="22"/>
        <end position="294"/>
    </location>
</feature>